<reference evidence="2 3" key="1">
    <citation type="journal article" date="2018" name="PLoS ONE">
        <title>The draft genome of Kipferlia bialata reveals reductive genome evolution in fornicate parasites.</title>
        <authorList>
            <person name="Tanifuji G."/>
            <person name="Takabayashi S."/>
            <person name="Kume K."/>
            <person name="Takagi M."/>
            <person name="Nakayama T."/>
            <person name="Kamikawa R."/>
            <person name="Inagaki Y."/>
            <person name="Hashimoto T."/>
        </authorList>
    </citation>
    <scope>NUCLEOTIDE SEQUENCE [LARGE SCALE GENOMIC DNA]</scope>
    <source>
        <strain evidence="2">NY0173</strain>
    </source>
</reference>
<proteinExistence type="predicted"/>
<dbReference type="EMBL" id="BDIP01002136">
    <property type="protein sequence ID" value="GIQ85785.1"/>
    <property type="molecule type" value="Genomic_DNA"/>
</dbReference>
<evidence type="ECO:0000313" key="3">
    <source>
        <dbReference type="Proteomes" id="UP000265618"/>
    </source>
</evidence>
<evidence type="ECO:0000313" key="2">
    <source>
        <dbReference type="EMBL" id="GIQ85785.1"/>
    </source>
</evidence>
<keyword evidence="3" id="KW-1185">Reference proteome</keyword>
<protein>
    <submittedName>
        <fullName evidence="2">Uncharacterized protein</fullName>
    </submittedName>
</protein>
<feature type="compositionally biased region" description="Polar residues" evidence="1">
    <location>
        <begin position="1"/>
        <end position="18"/>
    </location>
</feature>
<sequence>PARTPRSTTPGRQTTPTHSDGIKTPSPSRRPRTPGATPSPRSRRDCSSRPTSRGVSKNRGRRASSGRTTHESYLRSLDTHWPNRAGKREGATSLAARLRKARSKRP</sequence>
<gene>
    <name evidence="2" type="ORF">KIPB_007515</name>
</gene>
<comment type="caution">
    <text evidence="2">The sequence shown here is derived from an EMBL/GenBank/DDBJ whole genome shotgun (WGS) entry which is preliminary data.</text>
</comment>
<dbReference type="Proteomes" id="UP000265618">
    <property type="component" value="Unassembled WGS sequence"/>
</dbReference>
<name>A0A9K3GKR1_9EUKA</name>
<feature type="non-terminal residue" evidence="2">
    <location>
        <position position="1"/>
    </location>
</feature>
<accession>A0A9K3GKR1</accession>
<feature type="region of interest" description="Disordered" evidence="1">
    <location>
        <begin position="1"/>
        <end position="106"/>
    </location>
</feature>
<feature type="compositionally biased region" description="Basic residues" evidence="1">
    <location>
        <begin position="97"/>
        <end position="106"/>
    </location>
</feature>
<evidence type="ECO:0000256" key="1">
    <source>
        <dbReference type="SAM" id="MobiDB-lite"/>
    </source>
</evidence>
<dbReference type="AlphaFoldDB" id="A0A9K3GKR1"/>
<organism evidence="2 3">
    <name type="scientific">Kipferlia bialata</name>
    <dbReference type="NCBI Taxonomy" id="797122"/>
    <lineage>
        <taxon>Eukaryota</taxon>
        <taxon>Metamonada</taxon>
        <taxon>Carpediemonas-like organisms</taxon>
        <taxon>Kipferlia</taxon>
    </lineage>
</organism>